<evidence type="ECO:0000256" key="10">
    <source>
        <dbReference type="ARBA" id="ARBA00066838"/>
    </source>
</evidence>
<dbReference type="GO" id="GO:0052381">
    <property type="term" value="F:tRNA dimethylallyltransferase activity"/>
    <property type="evidence" value="ECO:0007669"/>
    <property type="project" value="TreeGrafter"/>
</dbReference>
<evidence type="ECO:0000256" key="4">
    <source>
        <dbReference type="ARBA" id="ARBA00022741"/>
    </source>
</evidence>
<dbReference type="Proteomes" id="UP000504607">
    <property type="component" value="Chromosome 10"/>
</dbReference>
<dbReference type="GO" id="GO:0052622">
    <property type="term" value="F:ATP/ADP dimethylallyltransferase activity"/>
    <property type="evidence" value="ECO:0007669"/>
    <property type="project" value="UniProtKB-EC"/>
</dbReference>
<protein>
    <recommendedName>
        <fullName evidence="10">adenylate dimethylallyltransferase (ADP/ATP-dependent)</fullName>
        <ecNumber evidence="10">2.5.1.112</ecNumber>
    </recommendedName>
</protein>
<dbReference type="FunFam" id="1.10.287.890:FF:000002">
    <property type="entry name" value="Adenylate isopentenyltransferase 5, chloroplastic"/>
    <property type="match status" value="1"/>
</dbReference>
<dbReference type="FunCoup" id="A0A6J0PNH1">
    <property type="interactions" value="45"/>
</dbReference>
<keyword evidence="11" id="KW-1185">Reference proteome</keyword>
<keyword evidence="6" id="KW-0809">Transit peptide</keyword>
<gene>
    <name evidence="12" type="primary">LOC105052792</name>
</gene>
<dbReference type="RefSeq" id="XP_019708837.1">
    <property type="nucleotide sequence ID" value="XM_019853278.1"/>
</dbReference>
<dbReference type="PANTHER" id="PTHR11088">
    <property type="entry name" value="TRNA DIMETHYLALLYLTRANSFERASE"/>
    <property type="match status" value="1"/>
</dbReference>
<keyword evidence="2" id="KW-0808">Transferase</keyword>
<dbReference type="AlphaFoldDB" id="A0A6J0PNH1"/>
<name>A0A6J0PNH1_ELAGV</name>
<evidence type="ECO:0000313" key="12">
    <source>
        <dbReference type="RefSeq" id="XP_019708837.1"/>
    </source>
</evidence>
<dbReference type="Gene3D" id="3.40.50.300">
    <property type="entry name" value="P-loop containing nucleotide triphosphate hydrolases"/>
    <property type="match status" value="1"/>
</dbReference>
<proteinExistence type="inferred from homology"/>
<accession>A0A6J0PNH1</accession>
<dbReference type="Gene3D" id="1.10.287.890">
    <property type="entry name" value="Crystal structure of tRNA isopentenylpyrophosphate transferase (bh2366) domain"/>
    <property type="match status" value="1"/>
</dbReference>
<sequence>MMLLEILNQVCFPRIPPADCRPVGGPILPISSFPVRVRKGKVVVVMGATGTGKSRLAIDLAVRFNGEVVNSDKMQLYDGVDVVTNKVTDEETRGIPHHLLGGILPDADFTASDFRRVAGRAISSIAQRGRLPVVAGGSNSYIEELIEGGGRECGRSRYECCFLWVDVQPKELHRFVGERVDRMVERGLVEEVRRVFDPEADYGRGIRKAIGVPEMDGYLRAEKEGVGEWTKARLLELAIDEIKANTRKLTCRQLQKIHRLRALPGWDVHRVDATEVFRRGGEEADQSWDELVSRPSIEIVGQFLSQEEKVEEREDGREEVYFVAGSCGKEGKRVLSNETVVRTGGAAAPSWPQRWQWGPPCER</sequence>
<dbReference type="GO" id="GO:0006400">
    <property type="term" value="P:tRNA modification"/>
    <property type="evidence" value="ECO:0007669"/>
    <property type="project" value="TreeGrafter"/>
</dbReference>
<keyword evidence="3" id="KW-0203">Cytokinin biosynthesis</keyword>
<dbReference type="GO" id="GO:0005739">
    <property type="term" value="C:mitochondrion"/>
    <property type="evidence" value="ECO:0007669"/>
    <property type="project" value="TreeGrafter"/>
</dbReference>
<evidence type="ECO:0000256" key="8">
    <source>
        <dbReference type="ARBA" id="ARBA00052386"/>
    </source>
</evidence>
<dbReference type="Pfam" id="PF01715">
    <property type="entry name" value="IPPT"/>
    <property type="match status" value="2"/>
</dbReference>
<comment type="catalytic activity">
    <reaction evidence="7">
        <text>dimethylallyl diphosphate + ATP = N(6)-(dimethylallyl)adenosine 5'-triphosphate + diphosphate</text>
        <dbReference type="Rhea" id="RHEA:36331"/>
        <dbReference type="ChEBI" id="CHEBI:30616"/>
        <dbReference type="ChEBI" id="CHEBI:33019"/>
        <dbReference type="ChEBI" id="CHEBI:57623"/>
        <dbReference type="ChEBI" id="CHEBI:73532"/>
        <dbReference type="EC" id="2.5.1.112"/>
    </reaction>
</comment>
<keyword evidence="5" id="KW-0067">ATP-binding</keyword>
<evidence type="ECO:0000256" key="3">
    <source>
        <dbReference type="ARBA" id="ARBA00022712"/>
    </source>
</evidence>
<comment type="function">
    <text evidence="9">Involved in cytokinin biosynthesis. Catalyzes the transfer of an isopentenyl group from dimethylallyl diphosphate (DMAPP) to ATP and ADP.</text>
</comment>
<dbReference type="InterPro" id="IPR027417">
    <property type="entry name" value="P-loop_NTPase"/>
</dbReference>
<evidence type="ECO:0000256" key="7">
    <source>
        <dbReference type="ARBA" id="ARBA00051744"/>
    </source>
</evidence>
<evidence type="ECO:0000256" key="1">
    <source>
        <dbReference type="ARBA" id="ARBA00005842"/>
    </source>
</evidence>
<dbReference type="GO" id="GO:0009824">
    <property type="term" value="F:AMP dimethylallyltransferase activity"/>
    <property type="evidence" value="ECO:0007669"/>
    <property type="project" value="UniProtKB-ARBA"/>
</dbReference>
<reference evidence="12" key="1">
    <citation type="submission" date="2025-08" db="UniProtKB">
        <authorList>
            <consortium name="RefSeq"/>
        </authorList>
    </citation>
    <scope>IDENTIFICATION</scope>
</reference>
<dbReference type="OrthoDB" id="775260at2759"/>
<dbReference type="GO" id="GO:0005524">
    <property type="term" value="F:ATP binding"/>
    <property type="evidence" value="ECO:0007669"/>
    <property type="project" value="UniProtKB-KW"/>
</dbReference>
<dbReference type="SUPFAM" id="SSF52540">
    <property type="entry name" value="P-loop containing nucleoside triphosphate hydrolases"/>
    <property type="match status" value="1"/>
</dbReference>
<dbReference type="InParanoid" id="A0A6J0PNH1"/>
<dbReference type="PANTHER" id="PTHR11088:SF74">
    <property type="entry name" value="ADENYLATE ISOPENTENYLTRANSFERASE 5, CHLOROPLASTIC"/>
    <property type="match status" value="1"/>
</dbReference>
<keyword evidence="4" id="KW-0547">Nucleotide-binding</keyword>
<dbReference type="GO" id="GO:0009691">
    <property type="term" value="P:cytokinin biosynthetic process"/>
    <property type="evidence" value="ECO:0007669"/>
    <property type="project" value="UniProtKB-KW"/>
</dbReference>
<dbReference type="InterPro" id="IPR039657">
    <property type="entry name" value="Dimethylallyltransferase"/>
</dbReference>
<dbReference type="EC" id="2.5.1.112" evidence="10"/>
<evidence type="ECO:0000256" key="9">
    <source>
        <dbReference type="ARBA" id="ARBA00055191"/>
    </source>
</evidence>
<comment type="catalytic activity">
    <reaction evidence="8">
        <text>dimethylallyl diphosphate + ADP = N(6)-(dimethylallyl)adenosine 5'-diphosphate + diphosphate</text>
        <dbReference type="Rhea" id="RHEA:36327"/>
        <dbReference type="ChEBI" id="CHEBI:33019"/>
        <dbReference type="ChEBI" id="CHEBI:57623"/>
        <dbReference type="ChEBI" id="CHEBI:73533"/>
        <dbReference type="ChEBI" id="CHEBI:456216"/>
        <dbReference type="EC" id="2.5.1.112"/>
    </reaction>
</comment>
<organism evidence="11 12">
    <name type="scientific">Elaeis guineensis var. tenera</name>
    <name type="common">Oil palm</name>
    <dbReference type="NCBI Taxonomy" id="51953"/>
    <lineage>
        <taxon>Eukaryota</taxon>
        <taxon>Viridiplantae</taxon>
        <taxon>Streptophyta</taxon>
        <taxon>Embryophyta</taxon>
        <taxon>Tracheophyta</taxon>
        <taxon>Spermatophyta</taxon>
        <taxon>Magnoliopsida</taxon>
        <taxon>Liliopsida</taxon>
        <taxon>Arecaceae</taxon>
        <taxon>Arecoideae</taxon>
        <taxon>Cocoseae</taxon>
        <taxon>Elaeidinae</taxon>
        <taxon>Elaeis</taxon>
    </lineage>
</organism>
<evidence type="ECO:0000256" key="2">
    <source>
        <dbReference type="ARBA" id="ARBA00022679"/>
    </source>
</evidence>
<evidence type="ECO:0000256" key="6">
    <source>
        <dbReference type="ARBA" id="ARBA00022946"/>
    </source>
</evidence>
<comment type="similarity">
    <text evidence="1">Belongs to the IPP transferase family.</text>
</comment>
<evidence type="ECO:0000313" key="11">
    <source>
        <dbReference type="Proteomes" id="UP000504607"/>
    </source>
</evidence>
<evidence type="ECO:0000256" key="5">
    <source>
        <dbReference type="ARBA" id="ARBA00022840"/>
    </source>
</evidence>